<name>A0A8H3E4K0_9AGAM</name>
<organism evidence="1 2">
    <name type="scientific">Rhizoctonia solani</name>
    <dbReference type="NCBI Taxonomy" id="456999"/>
    <lineage>
        <taxon>Eukaryota</taxon>
        <taxon>Fungi</taxon>
        <taxon>Dikarya</taxon>
        <taxon>Basidiomycota</taxon>
        <taxon>Agaricomycotina</taxon>
        <taxon>Agaricomycetes</taxon>
        <taxon>Cantharellales</taxon>
        <taxon>Ceratobasidiaceae</taxon>
        <taxon>Rhizoctonia</taxon>
    </lineage>
</organism>
<proteinExistence type="predicted"/>
<evidence type="ECO:0000313" key="1">
    <source>
        <dbReference type="EMBL" id="CAE7184902.1"/>
    </source>
</evidence>
<protein>
    <submittedName>
        <fullName evidence="1">Uncharacterized protein</fullName>
    </submittedName>
</protein>
<evidence type="ECO:0000313" key="2">
    <source>
        <dbReference type="Proteomes" id="UP000663827"/>
    </source>
</evidence>
<sequence>MPAARRQSVMPRRNILRNGTILAVSEAAKLVNIPLAQDVASHIRKMAMALKPSVLQAPKDNDMSARELALCVKGLVDTLNTAFEYMERVGFCNMDDEVASYLIELQALKGRLLQVYSELQAVQKSQYGIKLASQSQIRDRIIEIKEELWQDTLRVSTFLNAPSDSTLY</sequence>
<gene>
    <name evidence="1" type="ORF">RDB_LOCUS121132</name>
</gene>
<accession>A0A8H3E4K0</accession>
<dbReference type="EMBL" id="CAJNJQ010002776">
    <property type="protein sequence ID" value="CAE7184902.1"/>
    <property type="molecule type" value="Genomic_DNA"/>
</dbReference>
<dbReference type="AlphaFoldDB" id="A0A8H3E4K0"/>
<dbReference type="Proteomes" id="UP000663827">
    <property type="component" value="Unassembled WGS sequence"/>
</dbReference>
<comment type="caution">
    <text evidence="1">The sequence shown here is derived from an EMBL/GenBank/DDBJ whole genome shotgun (WGS) entry which is preliminary data.</text>
</comment>
<reference evidence="1" key="1">
    <citation type="submission" date="2021-01" db="EMBL/GenBank/DDBJ databases">
        <authorList>
            <person name="Kaushik A."/>
        </authorList>
    </citation>
    <scope>NUCLEOTIDE SEQUENCE</scope>
    <source>
        <strain evidence="1">AG5</strain>
    </source>
</reference>